<keyword evidence="4" id="KW-1185">Reference proteome</keyword>
<reference evidence="3 4" key="1">
    <citation type="submission" date="2016-10" db="EMBL/GenBank/DDBJ databases">
        <authorList>
            <person name="de Groot N.N."/>
        </authorList>
    </citation>
    <scope>NUCLEOTIDE SEQUENCE [LARGE SCALE GENOMIC DNA]</scope>
    <source>
        <strain evidence="3 4">CGMCC 1.11030</strain>
    </source>
</reference>
<sequence length="515" mass="55241">MTADARPRPPSPTVTAEEFETRRAQVHAMGGPAKLAARREAGILNARERIDRLCDPGSWIEIGEFAWSAREEDRGRTPAEGIVTGFGKVEGRDVAVASFDLTVLGASSSATNIRKLDFLKKRASAAGIPCAFLIESAGARMPDIQGATGMGRIGLLSSMSRDRDTPWVSAVLGPCYGMGTWYAVMSDFAVMRKDATFSVSSPKVTSVAMSQEVTPEELGGSDLHAETTGQVDLVTDTDEEAIDALRRFLAYLPSNASEAPPMGTPAPGGDPEEVEALIPPERHRIYDGRKLVGLLADEGSVMPFRPRFGRTLETALARIDGRTVGLVASNPMRKGGAIDGPSCRKMTEFTVLCDSFNVPIILLADTPGFLVGLQAEREGVAGEIMNNIRALTLATVPKLAVVVRKSYGQAYLNLGGGIADALAVMTTGEVGFVDPAVAVSVVHNRRRGDGEDYETLMQDMVVSNSPWELAGMFAAHAVIRPGETRAWLSRMLEVMRRRPTGEVGAHRLSTWPTSL</sequence>
<dbReference type="STRING" id="1114924.SAMN05216258_103410"/>
<accession>A0A1I3EJS0</accession>
<evidence type="ECO:0000313" key="4">
    <source>
        <dbReference type="Proteomes" id="UP000199377"/>
    </source>
</evidence>
<feature type="domain" description="CoA carboxyltransferase C-terminal" evidence="2">
    <location>
        <begin position="237"/>
        <end position="502"/>
    </location>
</feature>
<dbReference type="PROSITE" id="PS50980">
    <property type="entry name" value="COA_CT_NTER"/>
    <property type="match status" value="1"/>
</dbReference>
<dbReference type="AlphaFoldDB" id="A0A1I3EJS0"/>
<dbReference type="InterPro" id="IPR029045">
    <property type="entry name" value="ClpP/crotonase-like_dom_sf"/>
</dbReference>
<dbReference type="PANTHER" id="PTHR43842:SF2">
    <property type="entry name" value="PROPIONYL-COA CARBOXYLASE BETA CHAIN, MITOCHONDRIAL"/>
    <property type="match status" value="1"/>
</dbReference>
<dbReference type="PANTHER" id="PTHR43842">
    <property type="entry name" value="PROPIONYL-COA CARBOXYLASE BETA CHAIN"/>
    <property type="match status" value="1"/>
</dbReference>
<dbReference type="OrthoDB" id="9803706at2"/>
<dbReference type="RefSeq" id="WP_092859179.1">
    <property type="nucleotide sequence ID" value="NZ_FOQH01000003.1"/>
</dbReference>
<dbReference type="SUPFAM" id="SSF52096">
    <property type="entry name" value="ClpP/crotonase"/>
    <property type="match status" value="2"/>
</dbReference>
<dbReference type="Gene3D" id="3.90.226.10">
    <property type="entry name" value="2-enoyl-CoA Hydratase, Chain A, domain 1"/>
    <property type="match status" value="2"/>
</dbReference>
<dbReference type="InterPro" id="IPR034733">
    <property type="entry name" value="AcCoA_carboxyl_beta"/>
</dbReference>
<dbReference type="EMBL" id="FOQH01000003">
    <property type="protein sequence ID" value="SFH98961.1"/>
    <property type="molecule type" value="Genomic_DNA"/>
</dbReference>
<keyword evidence="3" id="KW-0808">Transferase</keyword>
<organism evidence="3 4">
    <name type="scientific">Albimonas pacifica</name>
    <dbReference type="NCBI Taxonomy" id="1114924"/>
    <lineage>
        <taxon>Bacteria</taxon>
        <taxon>Pseudomonadati</taxon>
        <taxon>Pseudomonadota</taxon>
        <taxon>Alphaproteobacteria</taxon>
        <taxon>Rhodobacterales</taxon>
        <taxon>Paracoccaceae</taxon>
        <taxon>Albimonas</taxon>
    </lineage>
</organism>
<dbReference type="PROSITE" id="PS50989">
    <property type="entry name" value="COA_CT_CTER"/>
    <property type="match status" value="1"/>
</dbReference>
<dbReference type="GO" id="GO:0016740">
    <property type="term" value="F:transferase activity"/>
    <property type="evidence" value="ECO:0007669"/>
    <property type="project" value="UniProtKB-KW"/>
</dbReference>
<evidence type="ECO:0000259" key="2">
    <source>
        <dbReference type="PROSITE" id="PS50989"/>
    </source>
</evidence>
<protein>
    <submittedName>
        <fullName evidence="3">Acetyl-CoA carboxylase, carboxyltransferase component</fullName>
    </submittedName>
</protein>
<dbReference type="Pfam" id="PF01039">
    <property type="entry name" value="Carboxyl_trans"/>
    <property type="match status" value="1"/>
</dbReference>
<dbReference type="InterPro" id="IPR011763">
    <property type="entry name" value="COA_CT_C"/>
</dbReference>
<evidence type="ECO:0000313" key="3">
    <source>
        <dbReference type="EMBL" id="SFH98961.1"/>
    </source>
</evidence>
<evidence type="ECO:0000259" key="1">
    <source>
        <dbReference type="PROSITE" id="PS50980"/>
    </source>
</evidence>
<gene>
    <name evidence="3" type="ORF">SAMN05216258_103410</name>
</gene>
<dbReference type="Proteomes" id="UP000199377">
    <property type="component" value="Unassembled WGS sequence"/>
</dbReference>
<feature type="domain" description="CoA carboxyltransferase N-terminal" evidence="1">
    <location>
        <begin position="12"/>
        <end position="264"/>
    </location>
</feature>
<dbReference type="InterPro" id="IPR011762">
    <property type="entry name" value="COA_CT_N"/>
</dbReference>
<dbReference type="GO" id="GO:0004658">
    <property type="term" value="F:propionyl-CoA carboxylase activity"/>
    <property type="evidence" value="ECO:0007669"/>
    <property type="project" value="TreeGrafter"/>
</dbReference>
<dbReference type="InterPro" id="IPR051047">
    <property type="entry name" value="AccD/PCCB"/>
</dbReference>
<proteinExistence type="predicted"/>
<name>A0A1I3EJS0_9RHOB</name>